<dbReference type="UniPathway" id="UPA00051">
    <property type="reaction ID" value="UER00082"/>
</dbReference>
<keyword evidence="5 18" id="KW-0489">Methyltransferase</keyword>
<dbReference type="GO" id="GO:0003871">
    <property type="term" value="F:5-methyltetrahydropteroyltriglutamate-homocysteine S-methyltransferase activity"/>
    <property type="evidence" value="ECO:0007669"/>
    <property type="project" value="UniProtKB-EC"/>
</dbReference>
<evidence type="ECO:0000256" key="15">
    <source>
        <dbReference type="SAM" id="MobiDB-lite"/>
    </source>
</evidence>
<evidence type="ECO:0000259" key="17">
    <source>
        <dbReference type="Pfam" id="PF08267"/>
    </source>
</evidence>
<dbReference type="Proteomes" id="UP000535437">
    <property type="component" value="Unassembled WGS sequence"/>
</dbReference>
<organism evidence="18 19">
    <name type="scientific">Nesterenkonia xinjiangensis</name>
    <dbReference type="NCBI Taxonomy" id="225327"/>
    <lineage>
        <taxon>Bacteria</taxon>
        <taxon>Bacillati</taxon>
        <taxon>Actinomycetota</taxon>
        <taxon>Actinomycetes</taxon>
        <taxon>Micrococcales</taxon>
        <taxon>Micrococcaceae</taxon>
        <taxon>Nesterenkonia</taxon>
    </lineage>
</organism>
<evidence type="ECO:0000256" key="5">
    <source>
        <dbReference type="ARBA" id="ARBA00022603"/>
    </source>
</evidence>
<feature type="region of interest" description="Disordered" evidence="15">
    <location>
        <begin position="435"/>
        <end position="471"/>
    </location>
</feature>
<feature type="binding site" evidence="12">
    <location>
        <position position="27"/>
    </location>
    <ligand>
        <name>5-methyltetrahydropteroyltri-L-glutamate</name>
        <dbReference type="ChEBI" id="CHEBI:58207"/>
    </ligand>
</feature>
<keyword evidence="19" id="KW-1185">Reference proteome</keyword>
<name>A0A7Z0GNG4_9MICC</name>
<evidence type="ECO:0000256" key="14">
    <source>
        <dbReference type="PIRSR" id="PIRSR000382-3"/>
    </source>
</evidence>
<dbReference type="InterPro" id="IPR002629">
    <property type="entry name" value="Met_Synth_C/arc"/>
</dbReference>
<evidence type="ECO:0000256" key="2">
    <source>
        <dbReference type="ARBA" id="ARBA00004681"/>
    </source>
</evidence>
<gene>
    <name evidence="18" type="ORF">HNR09_002125</name>
</gene>
<evidence type="ECO:0000256" key="4">
    <source>
        <dbReference type="ARBA" id="ARBA00012034"/>
    </source>
</evidence>
<evidence type="ECO:0000313" key="19">
    <source>
        <dbReference type="Proteomes" id="UP000535437"/>
    </source>
</evidence>
<dbReference type="InterPro" id="IPR038071">
    <property type="entry name" value="UROD/MetE-like_sf"/>
</dbReference>
<dbReference type="GO" id="GO:0009086">
    <property type="term" value="P:methionine biosynthetic process"/>
    <property type="evidence" value="ECO:0007669"/>
    <property type="project" value="UniProtKB-KW"/>
</dbReference>
<evidence type="ECO:0000256" key="1">
    <source>
        <dbReference type="ARBA" id="ARBA00002777"/>
    </source>
</evidence>
<dbReference type="Gene3D" id="3.20.20.210">
    <property type="match status" value="2"/>
</dbReference>
<dbReference type="AlphaFoldDB" id="A0A7Z0GNG4"/>
<evidence type="ECO:0000256" key="7">
    <source>
        <dbReference type="ARBA" id="ARBA00022679"/>
    </source>
</evidence>
<dbReference type="RefSeq" id="WP_179542017.1">
    <property type="nucleotide sequence ID" value="NZ_BAAALL010000005.1"/>
</dbReference>
<dbReference type="Pfam" id="PF01717">
    <property type="entry name" value="Meth_synt_2"/>
    <property type="match status" value="1"/>
</dbReference>
<feature type="binding site" evidence="12">
    <location>
        <begin position="468"/>
        <end position="470"/>
    </location>
    <ligand>
        <name>L-methionine</name>
        <dbReference type="ChEBI" id="CHEBI:57844"/>
    </ligand>
</feature>
<dbReference type="Pfam" id="PF08267">
    <property type="entry name" value="Meth_synt_1"/>
    <property type="match status" value="1"/>
</dbReference>
<feature type="binding site" evidence="12">
    <location>
        <position position="636"/>
    </location>
    <ligand>
        <name>L-homocysteine</name>
        <dbReference type="ChEBI" id="CHEBI:58199"/>
    </ligand>
</feature>
<comment type="pathway">
    <text evidence="2">Amino-acid biosynthesis; L-methionine biosynthesis via de novo pathway; L-methionine from L-homocysteine (MetE route): step 1/1.</text>
</comment>
<dbReference type="SUPFAM" id="SSF51726">
    <property type="entry name" value="UROD/MetE-like"/>
    <property type="match status" value="2"/>
</dbReference>
<evidence type="ECO:0000256" key="3">
    <source>
        <dbReference type="ARBA" id="ARBA00009553"/>
    </source>
</evidence>
<dbReference type="CDD" id="cd03311">
    <property type="entry name" value="CIMS_C_terminal_like"/>
    <property type="match status" value="1"/>
</dbReference>
<protein>
    <recommendedName>
        <fullName evidence="4">5-methyltetrahydropteroyltriglutamate--homocysteine S-methyltransferase</fullName>
        <ecNumber evidence="4">2.1.1.14</ecNumber>
    </recommendedName>
</protein>
<evidence type="ECO:0000256" key="10">
    <source>
        <dbReference type="ARBA" id="ARBA00022833"/>
    </source>
</evidence>
<evidence type="ECO:0000259" key="16">
    <source>
        <dbReference type="Pfam" id="PF01717"/>
    </source>
</evidence>
<dbReference type="EC" id="2.1.1.14" evidence="4"/>
<feature type="binding site" evidence="12">
    <location>
        <position position="133"/>
    </location>
    <ligand>
        <name>5-methyltetrahydropteroyltri-L-glutamate</name>
        <dbReference type="ChEBI" id="CHEBI:58207"/>
    </ligand>
</feature>
<proteinExistence type="inferred from homology"/>
<feature type="binding site" evidence="13">
    <location>
        <position position="680"/>
    </location>
    <ligand>
        <name>Zn(2+)</name>
        <dbReference type="ChEBI" id="CHEBI:29105"/>
        <label>1</label>
        <note>catalytic</note>
    </ligand>
</feature>
<feature type="compositionally biased region" description="Low complexity" evidence="15">
    <location>
        <begin position="456"/>
        <end position="469"/>
    </location>
</feature>
<keyword evidence="8 13" id="KW-0479">Metal-binding</keyword>
<feature type="binding site" evidence="13">
    <location>
        <position position="702"/>
    </location>
    <ligand>
        <name>Zn(2+)</name>
        <dbReference type="ChEBI" id="CHEBI:29105"/>
        <label>1</label>
        <note>catalytic</note>
    </ligand>
</feature>
<feature type="domain" description="Cobalamin-independent methionine synthase MetE C-terminal/archaeal" evidence="16">
    <location>
        <begin position="463"/>
        <end position="784"/>
    </location>
</feature>
<evidence type="ECO:0000256" key="12">
    <source>
        <dbReference type="PIRSR" id="PIRSR000382-1"/>
    </source>
</evidence>
<feature type="binding site" evidence="12">
    <location>
        <begin position="468"/>
        <end position="470"/>
    </location>
    <ligand>
        <name>L-homocysteine</name>
        <dbReference type="ChEBI" id="CHEBI:58199"/>
    </ligand>
</feature>
<reference evidence="18 19" key="1">
    <citation type="submission" date="2020-07" db="EMBL/GenBank/DDBJ databases">
        <title>Sequencing the genomes of 1000 actinobacteria strains.</title>
        <authorList>
            <person name="Klenk H.-P."/>
        </authorList>
    </citation>
    <scope>NUCLEOTIDE SEQUENCE [LARGE SCALE GENOMIC DNA]</scope>
    <source>
        <strain evidence="18 19">DSM 15475</strain>
    </source>
</reference>
<feature type="active site" description="Proton donor" evidence="14">
    <location>
        <position position="731"/>
    </location>
</feature>
<dbReference type="PANTHER" id="PTHR30519">
    <property type="entry name" value="5-METHYLTETRAHYDROPTEROYLTRIGLUTAMATE--HOMOCYSTEINE METHYLTRANSFERASE"/>
    <property type="match status" value="1"/>
</dbReference>
<comment type="caution">
    <text evidence="18">The sequence shown here is derived from an EMBL/GenBank/DDBJ whole genome shotgun (WGS) entry which is preliminary data.</text>
</comment>
<sequence>MTTAPPTHALPPTVLGYPRIGPDREIKKALEAHWGGGDVAALIEAISSHRRRTLDHLVGLGLEEDSAVPADGAVIDQVLDASVLLGLVPRRFRDAGFAAVAPDAPEGLTLISALARGTSEVEPLELTKWFDTNYHYYVPEIEADVAFAPQATALADRFRAFRALAEQSERTVGAAPLPRPTLLGPVSFLVLAKSVGAAAETSQAARFDRLEELVGAYAALLGALHEAGAAWIQLEEPVLSSDGWDIPREQVIAGISSAYEQLGRLTERPALFVPVSYGTAGDDALAALGGTAVEAVGIDLERGALPSAEALRPLAGTTLAAGVVGGLNVWRTDVSRAAALLDTLGERHQGPLTVSSSTSLQHVPHDAARETQLDPQVAGWLAFADQKVGEVLALAGHLTGGADALEGLRADDAARRRLREQHPQVHVESVRSRLTAVEPQDRRRAEAEHRRAAQETGLGLPPLPTTTIGSFPQTGEIRRIRAAHRRGSLDQQGYEEAIREQIADCVRRQEDLGLDVLVHGEAERNDMVQYFAENLEGFITTAHGWVQSYGSRCLRPPILFGDVHRPAPITVDWIRYAASLTKKPVKGMLTGPVTILAWSFVRDDQPLADTADQIALALRDEVQDLQAAGVKIIQVDEPALRELLPLQVAERPDYLRWSVESFRLSTSGANAATQLHTHLCYSEFETVIDAIDALDADVTTLEASRSGFEVVSALSEHGFSRGIGPGVWDIHSPRVPGVDELIDRLRLAAEVLGTQRVWSNPDCGLKTRGWEETEASLRHLVNATAVVRAELAAKVPASV</sequence>
<accession>A0A7Z0GNG4</accession>
<feature type="compositionally biased region" description="Basic and acidic residues" evidence="15">
    <location>
        <begin position="439"/>
        <end position="453"/>
    </location>
</feature>
<keyword evidence="6" id="KW-0028">Amino-acid biosynthesis</keyword>
<dbReference type="NCBIfam" id="NF003556">
    <property type="entry name" value="PRK05222.1"/>
    <property type="match status" value="1"/>
</dbReference>
<feature type="binding site" evidence="12">
    <location>
        <position position="636"/>
    </location>
    <ligand>
        <name>L-methionine</name>
        <dbReference type="ChEBI" id="CHEBI:57844"/>
    </ligand>
</feature>
<dbReference type="InterPro" id="IPR006276">
    <property type="entry name" value="Cobalamin-indep_Met_synthase"/>
</dbReference>
<comment type="function">
    <text evidence="1">Catalyzes the transfer of a methyl group from 5-methyltetrahydrofolate to homocysteine resulting in methionine formation.</text>
</comment>
<keyword evidence="10 13" id="KW-0862">Zinc</keyword>
<evidence type="ECO:0000256" key="6">
    <source>
        <dbReference type="ARBA" id="ARBA00022605"/>
    </source>
</evidence>
<dbReference type="PIRSF" id="PIRSF000382">
    <property type="entry name" value="MeTrfase_B12_ind"/>
    <property type="match status" value="1"/>
</dbReference>
<comment type="similarity">
    <text evidence="3">Belongs to the vitamin-B12 independent methionine synthase family.</text>
</comment>
<dbReference type="GO" id="GO:0008270">
    <property type="term" value="F:zinc ion binding"/>
    <property type="evidence" value="ECO:0007669"/>
    <property type="project" value="InterPro"/>
</dbReference>
<feature type="binding site" evidence="12">
    <location>
        <begin position="552"/>
        <end position="553"/>
    </location>
    <ligand>
        <name>5-methyltetrahydropteroyltri-L-glutamate</name>
        <dbReference type="ChEBI" id="CHEBI:58207"/>
    </ligand>
</feature>
<keyword evidence="11" id="KW-0486">Methionine biosynthesis</keyword>
<dbReference type="EMBL" id="JACCFY010000001">
    <property type="protein sequence ID" value="NYJ78714.1"/>
    <property type="molecule type" value="Genomic_DNA"/>
</dbReference>
<keyword evidence="7 18" id="KW-0808">Transferase</keyword>
<evidence type="ECO:0000256" key="9">
    <source>
        <dbReference type="ARBA" id="ARBA00022737"/>
    </source>
</evidence>
<evidence type="ECO:0000256" key="11">
    <source>
        <dbReference type="ARBA" id="ARBA00023167"/>
    </source>
</evidence>
<evidence type="ECO:0000256" key="13">
    <source>
        <dbReference type="PIRSR" id="PIRSR000382-2"/>
    </source>
</evidence>
<keyword evidence="9" id="KW-0677">Repeat</keyword>
<feature type="binding site" evidence="13">
    <location>
        <position position="763"/>
    </location>
    <ligand>
        <name>Zn(2+)</name>
        <dbReference type="ChEBI" id="CHEBI:29105"/>
        <label>1</label>
        <note>catalytic</note>
    </ligand>
</feature>
<feature type="domain" description="Cobalamin-independent methionine synthase MetE N-terminal" evidence="17">
    <location>
        <begin position="13"/>
        <end position="347"/>
    </location>
</feature>
<feature type="binding site" evidence="13">
    <location>
        <position position="678"/>
    </location>
    <ligand>
        <name>Zn(2+)</name>
        <dbReference type="ChEBI" id="CHEBI:29105"/>
        <label>1</label>
        <note>catalytic</note>
    </ligand>
</feature>
<feature type="binding site" evidence="12">
    <location>
        <position position="598"/>
    </location>
    <ligand>
        <name>5-methyltetrahydropteroyltri-L-glutamate</name>
        <dbReference type="ChEBI" id="CHEBI:58207"/>
    </ligand>
</feature>
<evidence type="ECO:0000256" key="8">
    <source>
        <dbReference type="ARBA" id="ARBA00022723"/>
    </source>
</evidence>
<comment type="cofactor">
    <cofactor evidence="13">
        <name>Zn(2+)</name>
        <dbReference type="ChEBI" id="CHEBI:29105"/>
    </cofactor>
    <text evidence="13">Binds 2 Zn(2+) ions per subunit.</text>
</comment>
<evidence type="ECO:0000313" key="18">
    <source>
        <dbReference type="EMBL" id="NYJ78714.1"/>
    </source>
</evidence>
<dbReference type="GO" id="GO:0032259">
    <property type="term" value="P:methylation"/>
    <property type="evidence" value="ECO:0007669"/>
    <property type="project" value="UniProtKB-KW"/>
</dbReference>
<feature type="binding site" evidence="12">
    <location>
        <position position="521"/>
    </location>
    <ligand>
        <name>L-methionine</name>
        <dbReference type="ChEBI" id="CHEBI:57844"/>
    </ligand>
</feature>
<dbReference type="InterPro" id="IPR013215">
    <property type="entry name" value="Cbl-indep_Met_Synth_N"/>
</dbReference>